<dbReference type="EMBL" id="AP022613">
    <property type="protein sequence ID" value="BBZ38458.1"/>
    <property type="molecule type" value="Genomic_DNA"/>
</dbReference>
<organism evidence="1 2">
    <name type="scientific">Mycobacterium conspicuum</name>
    <dbReference type="NCBI Taxonomy" id="44010"/>
    <lineage>
        <taxon>Bacteria</taxon>
        <taxon>Bacillati</taxon>
        <taxon>Actinomycetota</taxon>
        <taxon>Actinomycetes</taxon>
        <taxon>Mycobacteriales</taxon>
        <taxon>Mycobacteriaceae</taxon>
        <taxon>Mycobacterium</taxon>
    </lineage>
</organism>
<reference evidence="1 2" key="1">
    <citation type="journal article" date="2019" name="Emerg. Microbes Infect.">
        <title>Comprehensive subspecies identification of 175 nontuberculous mycobacteria species based on 7547 genomic profiles.</title>
        <authorList>
            <person name="Matsumoto Y."/>
            <person name="Kinjo T."/>
            <person name="Motooka D."/>
            <person name="Nabeya D."/>
            <person name="Jung N."/>
            <person name="Uechi K."/>
            <person name="Horii T."/>
            <person name="Iida T."/>
            <person name="Fujita J."/>
            <person name="Nakamura S."/>
        </authorList>
    </citation>
    <scope>NUCLEOTIDE SEQUENCE [LARGE SCALE GENOMIC DNA]</scope>
    <source>
        <strain evidence="1 2">JCM 14738</strain>
    </source>
</reference>
<keyword evidence="2" id="KW-1185">Reference proteome</keyword>
<dbReference type="Pfam" id="PF12697">
    <property type="entry name" value="Abhydrolase_6"/>
    <property type="match status" value="1"/>
</dbReference>
<dbReference type="GO" id="GO:0055088">
    <property type="term" value="P:lipid homeostasis"/>
    <property type="evidence" value="ECO:0007669"/>
    <property type="project" value="TreeGrafter"/>
</dbReference>
<name>A0A1X1STJ0_9MYCO</name>
<dbReference type="STRING" id="44010.AWC00_27235"/>
<dbReference type="PANTHER" id="PTHR42886">
    <property type="entry name" value="RE40534P-RELATED"/>
    <property type="match status" value="1"/>
</dbReference>
<evidence type="ECO:0000313" key="1">
    <source>
        <dbReference type="EMBL" id="BBZ38458.1"/>
    </source>
</evidence>
<evidence type="ECO:0000313" key="2">
    <source>
        <dbReference type="Proteomes" id="UP000467385"/>
    </source>
</evidence>
<dbReference type="GO" id="GO:0006654">
    <property type="term" value="P:phosphatidic acid biosynthetic process"/>
    <property type="evidence" value="ECO:0007669"/>
    <property type="project" value="TreeGrafter"/>
</dbReference>
<sequence length="264" mass="29106">MLEVIDKGSTSPAHPVPLLFVHGGWHGAWCWDDHFLDFFAEAGYRAVAVSLRGHGASPTDKPLQHVSIADYLDDVRSVADDLSAEGGHPVLIGHSLGGYVIQRYLEDRSAPAAVLVGSLPPSGVLGTALRVWRRRPQMSIKSFNDPTLVKFLYNAKLARGYLFCKDTPEDIVLSCWDRAGPESIRAAMKEPMVRRVQTQRVTTPMLVLGATHDGFVSVRAVRATARAYGTTAEFFAMGHNMMLEPGWREVAGRIDAWLDARQRV</sequence>
<dbReference type="AlphaFoldDB" id="A0A1X1STJ0"/>
<dbReference type="SUPFAM" id="SSF53474">
    <property type="entry name" value="alpha/beta-Hydrolases"/>
    <property type="match status" value="1"/>
</dbReference>
<dbReference type="GO" id="GO:0052689">
    <property type="term" value="F:carboxylic ester hydrolase activity"/>
    <property type="evidence" value="ECO:0007669"/>
    <property type="project" value="TreeGrafter"/>
</dbReference>
<dbReference type="PANTHER" id="PTHR42886:SF42">
    <property type="entry name" value="ALPHA_BETA-HYDROLASES SUPERFAMILY PROTEIN"/>
    <property type="match status" value="1"/>
</dbReference>
<protein>
    <submittedName>
        <fullName evidence="1">Alpha/beta hydrolase</fullName>
    </submittedName>
</protein>
<keyword evidence="1" id="KW-0378">Hydrolase</keyword>
<gene>
    <name evidence="1" type="primary">mhpC</name>
    <name evidence="1" type="ORF">MCNS_15210</name>
</gene>
<accession>A0A1X1STJ0</accession>
<dbReference type="Gene3D" id="3.40.50.1820">
    <property type="entry name" value="alpha/beta hydrolase"/>
    <property type="match status" value="1"/>
</dbReference>
<dbReference type="Proteomes" id="UP000467385">
    <property type="component" value="Chromosome"/>
</dbReference>
<dbReference type="InterPro" id="IPR029058">
    <property type="entry name" value="AB_hydrolase_fold"/>
</dbReference>
<proteinExistence type="predicted"/>
<dbReference type="OrthoDB" id="9773549at2"/>
<dbReference type="GO" id="GO:0042171">
    <property type="term" value="F:lysophosphatidic acid acyltransferase activity"/>
    <property type="evidence" value="ECO:0007669"/>
    <property type="project" value="TreeGrafter"/>
</dbReference>
<dbReference type="RefSeq" id="WP_085236187.1">
    <property type="nucleotide sequence ID" value="NZ_AP022613.1"/>
</dbReference>
<dbReference type="InterPro" id="IPR000073">
    <property type="entry name" value="AB_hydrolase_1"/>
</dbReference>